<dbReference type="Gene3D" id="3.30.1540.10">
    <property type="entry name" value="formyl-coa transferase, domain 3"/>
    <property type="match status" value="1"/>
</dbReference>
<protein>
    <submittedName>
        <fullName evidence="2">CaiB/BaiF CoA-transferase family protein</fullName>
    </submittedName>
</protein>
<dbReference type="SUPFAM" id="SSF89796">
    <property type="entry name" value="CoA-transferase family III (CaiB/BaiF)"/>
    <property type="match status" value="1"/>
</dbReference>
<dbReference type="Pfam" id="PF02515">
    <property type="entry name" value="CoA_transf_3"/>
    <property type="match status" value="1"/>
</dbReference>
<dbReference type="EMBL" id="JAPJZH010000002">
    <property type="protein sequence ID" value="MDA4844437.1"/>
    <property type="molecule type" value="Genomic_DNA"/>
</dbReference>
<keyword evidence="3" id="KW-1185">Reference proteome</keyword>
<name>A0ABT4VI97_9HYPH</name>
<organism evidence="2 3">
    <name type="scientific">Hoeflea poritis</name>
    <dbReference type="NCBI Taxonomy" id="2993659"/>
    <lineage>
        <taxon>Bacteria</taxon>
        <taxon>Pseudomonadati</taxon>
        <taxon>Pseudomonadota</taxon>
        <taxon>Alphaproteobacteria</taxon>
        <taxon>Hyphomicrobiales</taxon>
        <taxon>Rhizobiaceae</taxon>
        <taxon>Hoeflea</taxon>
    </lineage>
</organism>
<evidence type="ECO:0000313" key="2">
    <source>
        <dbReference type="EMBL" id="MDA4844437.1"/>
    </source>
</evidence>
<keyword evidence="1" id="KW-0808">Transferase</keyword>
<gene>
    <name evidence="2" type="ORF">OOZ53_03705</name>
</gene>
<sequence length="376" mass="41080">MTAMLDRELEGMTAISLEQAVAAPYCGLLLADAGARVIKVERPDGDFARLYDHGADGESVWFAWLNRGKESIAVDLNNPDDAALLHRLIDKADIFLHNLAPGALERRGFGGEALRQTNAGLITCQISGYGDHGTAAQMKAYDTLVQAESGICSVTGTPEQPSRAGVSICDIATGLTAFSAILRALIQRGRTGSGLDLSVSLFDVMADWMNMQMLVYRYLGHAPARTGLTHPVIAPYGPYETSDGQIMIAIQSNHEWQNFCKTVLERPELGADPRFVDNTARVENRPVMDEAINAVFSKRGRDELMAILREHKIACARISSVEDLSNHEFLRQTQIHFGNAELMAADLPVLTAGPRRSHVPKLNEHGTAIRREFAEG</sequence>
<accession>A0ABT4VI97</accession>
<dbReference type="InterPro" id="IPR050483">
    <property type="entry name" value="CoA-transferase_III_domain"/>
</dbReference>
<evidence type="ECO:0000313" key="3">
    <source>
        <dbReference type="Proteomes" id="UP001148313"/>
    </source>
</evidence>
<dbReference type="InterPro" id="IPR003673">
    <property type="entry name" value="CoA-Trfase_fam_III"/>
</dbReference>
<dbReference type="PANTHER" id="PTHR48207">
    <property type="entry name" value="SUCCINATE--HYDROXYMETHYLGLUTARATE COA-TRANSFERASE"/>
    <property type="match status" value="1"/>
</dbReference>
<dbReference type="Gene3D" id="3.40.50.10540">
    <property type="entry name" value="Crotonobetainyl-coa:carnitine coa-transferase, domain 1"/>
    <property type="match status" value="1"/>
</dbReference>
<dbReference type="RefSeq" id="WP_271087967.1">
    <property type="nucleotide sequence ID" value="NZ_JAPJZH010000002.1"/>
</dbReference>
<proteinExistence type="predicted"/>
<reference evidence="2" key="1">
    <citation type="submission" date="2022-11" db="EMBL/GenBank/DDBJ databases">
        <title>Hoeflea poritis sp. nov., isolated from scleractinian coral Porites lutea.</title>
        <authorList>
            <person name="Zhang G."/>
            <person name="Wei Q."/>
            <person name="Cai L."/>
        </authorList>
    </citation>
    <scope>NUCLEOTIDE SEQUENCE</scope>
    <source>
        <strain evidence="2">E7-10</strain>
    </source>
</reference>
<dbReference type="InterPro" id="IPR044855">
    <property type="entry name" value="CoA-Trfase_III_dom3_sf"/>
</dbReference>
<dbReference type="PANTHER" id="PTHR48207:SF3">
    <property type="entry name" value="SUCCINATE--HYDROXYMETHYLGLUTARATE COA-TRANSFERASE"/>
    <property type="match status" value="1"/>
</dbReference>
<dbReference type="Proteomes" id="UP001148313">
    <property type="component" value="Unassembled WGS sequence"/>
</dbReference>
<evidence type="ECO:0000256" key="1">
    <source>
        <dbReference type="ARBA" id="ARBA00022679"/>
    </source>
</evidence>
<dbReference type="InterPro" id="IPR023606">
    <property type="entry name" value="CoA-Trfase_III_dom_1_sf"/>
</dbReference>
<comment type="caution">
    <text evidence="2">The sequence shown here is derived from an EMBL/GenBank/DDBJ whole genome shotgun (WGS) entry which is preliminary data.</text>
</comment>